<evidence type="ECO:0000313" key="5">
    <source>
        <dbReference type="Proteomes" id="UP000216311"/>
    </source>
</evidence>
<keyword evidence="2" id="KW-0812">Transmembrane</keyword>
<keyword evidence="2" id="KW-0472">Membrane</keyword>
<feature type="compositionally biased region" description="Pro residues" evidence="1">
    <location>
        <begin position="867"/>
        <end position="876"/>
    </location>
</feature>
<dbReference type="SUPFAM" id="SSF53300">
    <property type="entry name" value="vWA-like"/>
    <property type="match status" value="1"/>
</dbReference>
<organism evidence="4 5">
    <name type="scientific">Enemella dayhoffiae</name>
    <dbReference type="NCBI Taxonomy" id="2016507"/>
    <lineage>
        <taxon>Bacteria</taxon>
        <taxon>Bacillati</taxon>
        <taxon>Actinomycetota</taxon>
        <taxon>Actinomycetes</taxon>
        <taxon>Propionibacteriales</taxon>
        <taxon>Propionibacteriaceae</taxon>
        <taxon>Enemella</taxon>
    </lineage>
</organism>
<dbReference type="RefSeq" id="WP_094365180.1">
    <property type="nucleotide sequence ID" value="NZ_NMVQ01000045.1"/>
</dbReference>
<evidence type="ECO:0000256" key="1">
    <source>
        <dbReference type="SAM" id="MobiDB-lite"/>
    </source>
</evidence>
<name>A0A255GR82_9ACTN</name>
<comment type="caution">
    <text evidence="4">The sequence shown here is derived from an EMBL/GenBank/DDBJ whole genome shotgun (WGS) entry which is preliminary data.</text>
</comment>
<proteinExistence type="predicted"/>
<dbReference type="InterPro" id="IPR036465">
    <property type="entry name" value="vWFA_dom_sf"/>
</dbReference>
<evidence type="ECO:0000259" key="3">
    <source>
        <dbReference type="PROSITE" id="PS50234"/>
    </source>
</evidence>
<feature type="transmembrane region" description="Helical" evidence="2">
    <location>
        <begin position="666"/>
        <end position="688"/>
    </location>
</feature>
<accession>A0A255GR82</accession>
<sequence>MNRPLARGVRLILALILLGGLAALGAGGTRAYAEETAADRYVACLNGSKKGDLLILVDSSASLKTSDQANARVTAGEYLLRRLARSAEDGKLQLNVSLAGFANRYEPGNGQWDQLNPGSVNKVVGDIKTFAQRNDGRGTDYWLGLDGARRALTDRKNAAPDSCQAVVFFSDGSLDIDRAPDEDRNPIARPYDPDNKLRNAADRERAKRAAADDLCRPGGLADQLRTPPITIFGVGLTAGGSQASDFDLMKRVVVGGGGCGAQPPVGAFALASDIDSLLQAFDRIAGEGTQQEGRYCQGGQAQACDEGAHDFVLDQSISSVAVLGSGDIEEPRIVLIAPNDKQVELKHGAAGQQQTADLDGVKLTWTWMSKKSFSVDLGQGNRPESWTGRWRVVFFDPKGSNPQARSRTNVHISGNVFPTWPNATKATVRAGEASQVTFGLENAQRQPIDATKLLGTATMDAVLIDSTGGETPIATGLTKDRIATPQKLDASKLKPGPAKVRLALKVKTASWTNPRTQQVVQGTDLKPQLAEIGFTVAAPAGFGKVADRVNFGAVEGPVNLNGSLQVTGPGCVWLDPAKPPTVTTGPKEISQVSITSSATDAASCLKVAEGATAELPLNLASPQIGTGGLSGTFGVQMSSLDAPDKVQDFTVGYGAEVARPLNRTNFALTLIAALILGPGIPLLLLYAAKFVSAKIPGRPLLTQQLPVQVAGSQLLRDGAPLAWRRGDLTQMAQISSKGARSVDLGGITLQARTGGSPFGSGHVVVEAPGQVGASSAYTEPSGKQHQARLPLAVHQNWVLLHDPNGPADRATALLLVGGATTERQREELLEDLGRRGSRVFQGLRSHNRSAAAGPQQPGSPFGGQPGPGGPGQPEPSPFGGGGAQQFPQQQFPQQQSGPQQPQQQSGPQQPQQPPHQQQPPQPNNPFGQNPFA</sequence>
<dbReference type="AlphaFoldDB" id="A0A255GR82"/>
<gene>
    <name evidence="4" type="ORF">CGZ93_16170</name>
</gene>
<dbReference type="Gene3D" id="3.40.50.410">
    <property type="entry name" value="von Willebrand factor, type A domain"/>
    <property type="match status" value="1"/>
</dbReference>
<dbReference type="InterPro" id="IPR002035">
    <property type="entry name" value="VWF_A"/>
</dbReference>
<feature type="compositionally biased region" description="Pro residues" evidence="1">
    <location>
        <begin position="910"/>
        <end position="923"/>
    </location>
</feature>
<feature type="domain" description="VWFA" evidence="3">
    <location>
        <begin position="52"/>
        <end position="284"/>
    </location>
</feature>
<dbReference type="EMBL" id="NMVQ01000045">
    <property type="protein sequence ID" value="OYO18091.1"/>
    <property type="molecule type" value="Genomic_DNA"/>
</dbReference>
<reference evidence="4 5" key="1">
    <citation type="submission" date="2017-07" db="EMBL/GenBank/DDBJ databases">
        <title>Draft whole genome sequences of clinical Proprionibacteriaceae strains.</title>
        <authorList>
            <person name="Bernier A.-M."/>
            <person name="Bernard K."/>
            <person name="Domingo M.-C."/>
        </authorList>
    </citation>
    <scope>NUCLEOTIDE SEQUENCE [LARGE SCALE GENOMIC DNA]</scope>
    <source>
        <strain evidence="4 5">NML 130396</strain>
    </source>
</reference>
<dbReference type="PROSITE" id="PS50234">
    <property type="entry name" value="VWFA"/>
    <property type="match status" value="1"/>
</dbReference>
<dbReference type="Proteomes" id="UP000216311">
    <property type="component" value="Unassembled WGS sequence"/>
</dbReference>
<protein>
    <recommendedName>
        <fullName evidence="3">VWFA domain-containing protein</fullName>
    </recommendedName>
</protein>
<evidence type="ECO:0000313" key="4">
    <source>
        <dbReference type="EMBL" id="OYO18091.1"/>
    </source>
</evidence>
<evidence type="ECO:0000256" key="2">
    <source>
        <dbReference type="SAM" id="Phobius"/>
    </source>
</evidence>
<keyword evidence="2" id="KW-1133">Transmembrane helix</keyword>
<feature type="compositionally biased region" description="Low complexity" evidence="1">
    <location>
        <begin position="884"/>
        <end position="909"/>
    </location>
</feature>
<feature type="region of interest" description="Disordered" evidence="1">
    <location>
        <begin position="847"/>
        <end position="932"/>
    </location>
</feature>
<keyword evidence="5" id="KW-1185">Reference proteome</keyword>